<dbReference type="FunFam" id="3.40.50.11500:FF:000002">
    <property type="entry name" value="MAP kinase-activating death domain protein-like Protein"/>
    <property type="match status" value="1"/>
</dbReference>
<dbReference type="GO" id="GO:0006915">
    <property type="term" value="P:apoptotic process"/>
    <property type="evidence" value="ECO:0007669"/>
    <property type="project" value="UniProtKB-KW"/>
</dbReference>
<evidence type="ECO:0000313" key="13">
    <source>
        <dbReference type="Proteomes" id="UP000502823"/>
    </source>
</evidence>
<dbReference type="InParanoid" id="A0A6L2PLY7"/>
<evidence type="ECO:0000256" key="3">
    <source>
        <dbReference type="ARBA" id="ARBA00005978"/>
    </source>
</evidence>
<feature type="domain" description="UDENN" evidence="11">
    <location>
        <begin position="1"/>
        <end position="456"/>
    </location>
</feature>
<dbReference type="GO" id="GO:0005829">
    <property type="term" value="C:cytosol"/>
    <property type="evidence" value="ECO:0007669"/>
    <property type="project" value="TreeGrafter"/>
</dbReference>
<protein>
    <recommendedName>
        <fullName evidence="4">MAP kinase-activating death domain protein</fullName>
    </recommendedName>
</protein>
<evidence type="ECO:0000256" key="8">
    <source>
        <dbReference type="ARBA" id="ARBA00022703"/>
    </source>
</evidence>
<evidence type="ECO:0000256" key="6">
    <source>
        <dbReference type="ARBA" id="ARBA00022490"/>
    </source>
</evidence>
<accession>A0A6L2PLY7</accession>
<dbReference type="InterPro" id="IPR057469">
    <property type="entry name" value="PH_MADD"/>
</dbReference>
<dbReference type="GO" id="GO:0032483">
    <property type="term" value="P:regulation of Rab protein signal transduction"/>
    <property type="evidence" value="ECO:0007669"/>
    <property type="project" value="TreeGrafter"/>
</dbReference>
<dbReference type="Pfam" id="PF02141">
    <property type="entry name" value="DENN"/>
    <property type="match status" value="1"/>
</dbReference>
<dbReference type="InterPro" id="IPR001194">
    <property type="entry name" value="cDENN_dom"/>
</dbReference>
<reference evidence="13" key="1">
    <citation type="submission" date="2020-01" db="EMBL/GenBank/DDBJ databases">
        <title>Draft genome sequence of the Termite Coptotermes fromosanus.</title>
        <authorList>
            <person name="Itakura S."/>
            <person name="Yosikawa Y."/>
            <person name="Umezawa K."/>
        </authorList>
    </citation>
    <scope>NUCLEOTIDE SEQUENCE [LARGE SCALE GENOMIC DNA]</scope>
</reference>
<comment type="caution">
    <text evidence="12">The sequence shown here is derived from an EMBL/GenBank/DDBJ whole genome shotgun (WGS) entry which is preliminary data.</text>
</comment>
<evidence type="ECO:0000256" key="7">
    <source>
        <dbReference type="ARBA" id="ARBA00022658"/>
    </source>
</evidence>
<dbReference type="Proteomes" id="UP000502823">
    <property type="component" value="Unassembled WGS sequence"/>
</dbReference>
<dbReference type="FunCoup" id="A0A6L2PLY7">
    <property type="interactions" value="152"/>
</dbReference>
<dbReference type="PANTHER" id="PTHR13008:SF7">
    <property type="entry name" value="MAP KINASE-ACTIVATING DEATH DOMAIN PROTEIN"/>
    <property type="match status" value="1"/>
</dbReference>
<feature type="compositionally biased region" description="Acidic residues" evidence="10">
    <location>
        <begin position="508"/>
        <end position="518"/>
    </location>
</feature>
<dbReference type="InterPro" id="IPR043153">
    <property type="entry name" value="DENN_C"/>
</dbReference>
<dbReference type="PANTHER" id="PTHR13008">
    <property type="entry name" value="MAP-KINASE ACTIVATING DEATH DOMAIN PROTEIN MADD /DENN/AEX-3 C.ELEGANS"/>
    <property type="match status" value="1"/>
</dbReference>
<evidence type="ECO:0000256" key="5">
    <source>
        <dbReference type="ARBA" id="ARBA00022475"/>
    </source>
</evidence>
<sequence length="1777" mass="195513">MTLPPATTAAATWLPATQTETVHQAGVTQRHHMVSISSLPCLVPGLELLCQAMTQKAGALTHRLQGQVEEDRDTVWSVLTGRAYEGTPSIVLHDVREIETWILRLLSVPVPVPGKTRVEVEILSPILHPALVFALPDHTRFSLVDFPLHLPLELLGVDICLKVLMLILLENKLVLQSRDYNALSMSVMAFVTMIYPLEYMFPVIPLLPTCMSCAEQLLLAPTPFVIGVPASFLLYKKNFRLPDDIWLVDLDSNKITPPSGSTEELPSLPEPEGTILKNHLKQALSSMSVPVSGAAPQPMQVETITGVVRRDSIISSAPMPKVAPQYCSTMYQTSSAAPSRRESLAVQQQEQSPVPHPHLTGAAATGFNPFIYGNDVDSVDVATRVAMVRFFNSQNLLANFTEHTRTLRLYPRPVVAFQINSFLRSRPRTSHFLSKFARTQAVEFLAEWSLTPSNVAFLRVHTGVFDPTLIGDKPKWYAHTLEPIRFTVWDQSSSLNGALRSLRQQEQPTDESGSDSEGAESTSSSYSSLSDFVSEMVSSDLSPKTFPPQHAILSSGLDFRSVYHPPSVLQFPGAEAEEDTAAANSRPESPHSTSSSHSDLSSPSFNRDSELEFAPRLKGDIPDEEVTSPGGESDSNSTTTTPKTVISNQSSLPHHSPTPSLGSETSLGGSDRDRPATPKPTPWLPRSVTPVPPLSPGMVQRQPSVGNVLARTSSFGSTTGVTATGAVSNSSVTRQGSQTSLFEQFASTAKELVRETTRQSSQDGLLAQMDKLKLQAKEKITEAAAEEARLFAPFEQLTIQAKKAAGEASKSVQEASKSALEASKTAAGVSKNTFEDLTYVSKTTLGDLTKSAKEVAAKKGLLKPLTQLSYQQHPIHKSTLPPHQPTPPVPSREIVQSDMSRTAGRDFLGAGGRDFFSNMSSEWNGIAAQTSSVLSGIFGKRDLASGTSGGCVPKPKEKAQPFGPFPKGRRGLVEKSSLIRHSPSKSRQEELQRMQSAERSSTNSENQAFLKDVVNQVHEGEGIGWLKLNRLKKLMEDESYRNFVVSKLNRTLDRKISPDDHIDDVCVSRAVWKGMLKILQAVTHGLEQTYLNFGLGGMASAFQVLEIAHTHYWTKDLSEAQGLDLAAGGTTMMSQASSPYGSHENLKSPVSPLSGSPLPHVDFYQQDSASRKSSQTGVYDTPPSAKLIHDPLQGPGVEEGADSQSAADMLRDILNQKRQILLSKLTSIDSEGGTESTLRGSTEGVASCNASDAGSIITNPAFTRQRMTGHQASFRSTVSDSEIEQGNFPRQAKQRTPSVWSSKSSLSTGFRYHGGSMINTATTPSPDTGRTYLFEGLVGKERSMLWDQMQFWEDTFLDAVSQERDMVGMDQGPGEMMERYNSLSDTERKRLEHDEDRLLSTMLYNLVAIMVMVNVNKVDLKRKVRRLLGKSHIGLVYSQELNELLDQINNLHGNDIDLKPLGSRQVHHQSFTVHAGVDASGDLLFLEVREDGLVLRSVNGTIVERWWFERLVNMTYSPKNRVLCLWRRNGGQTQLHKYYTRRCKELYYAIKEAMGQAAARGSGVLPGLELGGEFPVQDMRTGEGGLLQVCMEGVGLLFANSKVMFFVRLDHIRKCFTQKGGIFVLEEYNPKTRQMIQRKYKSSMDDSGVMLHFSSDGYVVSQLIVYEDGEIHNSLTHSTRSLHLSGSKDFNMGHTYRKKVSNFMCTCHRRLVSSVAARGAEKALCLLEYEQTQLIVAVQGRFWTKFGRDSPVGNSIKHRTAADEPCRACEEDLHCKK</sequence>
<dbReference type="SMART" id="SM00799">
    <property type="entry name" value="DENN"/>
    <property type="match status" value="1"/>
</dbReference>
<evidence type="ECO:0000313" key="12">
    <source>
        <dbReference type="EMBL" id="GFG31097.1"/>
    </source>
</evidence>
<keyword evidence="6" id="KW-0963">Cytoplasm</keyword>
<name>A0A6L2PLY7_COPFO</name>
<dbReference type="EMBL" id="BLKM01000280">
    <property type="protein sequence ID" value="GFG31097.1"/>
    <property type="molecule type" value="Genomic_DNA"/>
</dbReference>
<dbReference type="GO" id="GO:0005085">
    <property type="term" value="F:guanyl-nucleotide exchange factor activity"/>
    <property type="evidence" value="ECO:0007669"/>
    <property type="project" value="UniProtKB-KW"/>
</dbReference>
<comment type="subcellular location">
    <subcellularLocation>
        <location evidence="1">Cell membrane</location>
    </subcellularLocation>
    <subcellularLocation>
        <location evidence="2">Cytoplasm</location>
    </subcellularLocation>
</comment>
<evidence type="ECO:0000256" key="9">
    <source>
        <dbReference type="ARBA" id="ARBA00023136"/>
    </source>
</evidence>
<dbReference type="Pfam" id="PF25328">
    <property type="entry name" value="PH_MADD"/>
    <property type="match status" value="1"/>
</dbReference>
<evidence type="ECO:0000256" key="2">
    <source>
        <dbReference type="ARBA" id="ARBA00004496"/>
    </source>
</evidence>
<organism evidence="12 13">
    <name type="scientific">Coptotermes formosanus</name>
    <name type="common">Formosan subterranean termite</name>
    <dbReference type="NCBI Taxonomy" id="36987"/>
    <lineage>
        <taxon>Eukaryota</taxon>
        <taxon>Metazoa</taxon>
        <taxon>Ecdysozoa</taxon>
        <taxon>Arthropoda</taxon>
        <taxon>Hexapoda</taxon>
        <taxon>Insecta</taxon>
        <taxon>Pterygota</taxon>
        <taxon>Neoptera</taxon>
        <taxon>Polyneoptera</taxon>
        <taxon>Dictyoptera</taxon>
        <taxon>Blattodea</taxon>
        <taxon>Blattoidea</taxon>
        <taxon>Termitoidae</taxon>
        <taxon>Rhinotermitidae</taxon>
        <taxon>Coptotermes</taxon>
    </lineage>
</organism>
<feature type="compositionally biased region" description="Polar residues" evidence="10">
    <location>
        <begin position="1267"/>
        <end position="1280"/>
    </location>
</feature>
<keyword evidence="7" id="KW-0344">Guanine-nucleotide releasing factor</keyword>
<feature type="region of interest" description="Disordered" evidence="10">
    <location>
        <begin position="502"/>
        <end position="525"/>
    </location>
</feature>
<feature type="region of interest" description="Disordered" evidence="10">
    <location>
        <begin position="946"/>
        <end position="1005"/>
    </location>
</feature>
<dbReference type="GO" id="GO:0005886">
    <property type="term" value="C:plasma membrane"/>
    <property type="evidence" value="ECO:0007669"/>
    <property type="project" value="UniProtKB-SubCell"/>
</dbReference>
<dbReference type="Pfam" id="PF23629">
    <property type="entry name" value="Death_MADD"/>
    <property type="match status" value="1"/>
</dbReference>
<feature type="region of interest" description="Disordered" evidence="10">
    <location>
        <begin position="574"/>
        <end position="735"/>
    </location>
</feature>
<feature type="compositionally biased region" description="Polar residues" evidence="10">
    <location>
        <begin position="633"/>
        <end position="649"/>
    </location>
</feature>
<dbReference type="InterPro" id="IPR039980">
    <property type="entry name" value="MADD"/>
</dbReference>
<keyword evidence="13" id="KW-1185">Reference proteome</keyword>
<evidence type="ECO:0000259" key="11">
    <source>
        <dbReference type="PROSITE" id="PS50211"/>
    </source>
</evidence>
<keyword evidence="9" id="KW-0472">Membrane</keyword>
<feature type="compositionally biased region" description="Low complexity" evidence="10">
    <location>
        <begin position="585"/>
        <end position="604"/>
    </location>
</feature>
<proteinExistence type="inferred from homology"/>
<evidence type="ECO:0000256" key="10">
    <source>
        <dbReference type="SAM" id="MobiDB-lite"/>
    </source>
</evidence>
<feature type="compositionally biased region" description="Polar residues" evidence="10">
    <location>
        <begin position="993"/>
        <end position="1005"/>
    </location>
</feature>
<dbReference type="PROSITE" id="PS50211">
    <property type="entry name" value="DENN"/>
    <property type="match status" value="1"/>
</dbReference>
<dbReference type="SMART" id="SM00801">
    <property type="entry name" value="dDENN"/>
    <property type="match status" value="1"/>
</dbReference>
<gene>
    <name evidence="12" type="ORF">Cfor_04596</name>
</gene>
<feature type="compositionally biased region" description="Low complexity" evidence="10">
    <location>
        <begin position="712"/>
        <end position="728"/>
    </location>
</feature>
<feature type="compositionally biased region" description="Low complexity" evidence="10">
    <location>
        <begin position="650"/>
        <end position="663"/>
    </location>
</feature>
<dbReference type="InterPro" id="IPR005112">
    <property type="entry name" value="dDENN_dom"/>
</dbReference>
<dbReference type="Gene3D" id="3.40.50.11500">
    <property type="match status" value="1"/>
</dbReference>
<evidence type="ECO:0000256" key="1">
    <source>
        <dbReference type="ARBA" id="ARBA00004236"/>
    </source>
</evidence>
<evidence type="ECO:0000256" key="4">
    <source>
        <dbReference type="ARBA" id="ARBA00017868"/>
    </source>
</evidence>
<dbReference type="InterPro" id="IPR056574">
    <property type="entry name" value="Death_MADD"/>
</dbReference>
<feature type="region of interest" description="Disordered" evidence="10">
    <location>
        <begin position="1267"/>
        <end position="1302"/>
    </location>
</feature>
<dbReference type="OrthoDB" id="6282239at2759"/>
<keyword evidence="5" id="KW-1003">Cell membrane</keyword>
<feature type="region of interest" description="Disordered" evidence="10">
    <location>
        <begin position="1132"/>
        <end position="1152"/>
    </location>
</feature>
<dbReference type="InterPro" id="IPR037516">
    <property type="entry name" value="Tripartite_DENN"/>
</dbReference>
<dbReference type="GO" id="GO:0042981">
    <property type="term" value="P:regulation of apoptotic process"/>
    <property type="evidence" value="ECO:0007669"/>
    <property type="project" value="TreeGrafter"/>
</dbReference>
<keyword evidence="8" id="KW-0053">Apoptosis</keyword>
<feature type="region of interest" description="Disordered" evidence="10">
    <location>
        <begin position="337"/>
        <end position="359"/>
    </location>
</feature>
<feature type="compositionally biased region" description="Basic and acidic residues" evidence="10">
    <location>
        <begin position="607"/>
        <end position="621"/>
    </location>
</feature>
<comment type="similarity">
    <text evidence="3">Belongs to the MADD family.</text>
</comment>